<feature type="compositionally biased region" description="Basic and acidic residues" evidence="5">
    <location>
        <begin position="19"/>
        <end position="37"/>
    </location>
</feature>
<comment type="function">
    <text evidence="3">Participates actively in the response to hyperosmotic and heat shock by preventing the aggregation of stress-denatured proteins, in association with DnaK and GrpE. It is the nucleotide exchange factor for DnaK and may function as a thermosensor. Unfolded proteins bind initially to DnaJ; upon interaction with the DnaJ-bound protein, DnaK hydrolyzes its bound ATP, resulting in the formation of a stable complex. GrpE releases ADP from DnaK; ATP binding to DnaK triggers the release of the substrate protein, thus completing the reaction cycle. Several rounds of ATP-dependent interactions between DnaJ, DnaK and GrpE are required for fully efficient folding.</text>
</comment>
<keyword evidence="3" id="KW-0963">Cytoplasm</keyword>
<evidence type="ECO:0000256" key="3">
    <source>
        <dbReference type="HAMAP-Rule" id="MF_01151"/>
    </source>
</evidence>
<keyword evidence="3" id="KW-0346">Stress response</keyword>
<sequence>MSGEEALSDKVSEAAFADESDKGHPETPGEAEIARLDDQLRRTAADLDNLRKRYQRDLDRERAAERARAAAGWLPVVDNLELALQHAGTGAEAVVEGIKAVHQQAVAALDRLGYPRFDPTGEPFDPAVDEAVSMLADPNAEPGTVIAVVRAGYGTADALLRPASVVVAKQ</sequence>
<protein>
    <recommendedName>
        <fullName evidence="3">Protein GrpE</fullName>
    </recommendedName>
    <alternativeName>
        <fullName evidence="3">HSP-70 cofactor</fullName>
    </alternativeName>
</protein>
<dbReference type="CDD" id="cd00446">
    <property type="entry name" value="GrpE"/>
    <property type="match status" value="1"/>
</dbReference>
<evidence type="ECO:0000256" key="1">
    <source>
        <dbReference type="ARBA" id="ARBA00009054"/>
    </source>
</evidence>
<dbReference type="SUPFAM" id="SSF58014">
    <property type="entry name" value="Coiled-coil domain of nucleotide exchange factor GrpE"/>
    <property type="match status" value="1"/>
</dbReference>
<evidence type="ECO:0000256" key="2">
    <source>
        <dbReference type="ARBA" id="ARBA00023186"/>
    </source>
</evidence>
<comment type="subcellular location">
    <subcellularLocation>
        <location evidence="3">Cytoplasm</location>
    </subcellularLocation>
</comment>
<dbReference type="Pfam" id="PF01025">
    <property type="entry name" value="GrpE"/>
    <property type="match status" value="1"/>
</dbReference>
<comment type="subunit">
    <text evidence="3">Homodimer.</text>
</comment>
<gene>
    <name evidence="3" type="primary">grpE</name>
    <name evidence="6" type="ORF">GCM10009742_05540</name>
</gene>
<evidence type="ECO:0000256" key="5">
    <source>
        <dbReference type="SAM" id="MobiDB-lite"/>
    </source>
</evidence>
<evidence type="ECO:0000313" key="7">
    <source>
        <dbReference type="Proteomes" id="UP001500190"/>
    </source>
</evidence>
<dbReference type="Proteomes" id="UP001500190">
    <property type="component" value="Unassembled WGS sequence"/>
</dbReference>
<dbReference type="InterPro" id="IPR013805">
    <property type="entry name" value="GrpE_CC"/>
</dbReference>
<feature type="region of interest" description="Disordered" evidence="5">
    <location>
        <begin position="1"/>
        <end position="37"/>
    </location>
</feature>
<dbReference type="Gene3D" id="2.30.22.10">
    <property type="entry name" value="Head domain of nucleotide exchange factor GrpE"/>
    <property type="match status" value="1"/>
</dbReference>
<accession>A0ABN2CYD0</accession>
<dbReference type="PANTHER" id="PTHR21237">
    <property type="entry name" value="GRPE PROTEIN"/>
    <property type="match status" value="1"/>
</dbReference>
<dbReference type="HAMAP" id="MF_01151">
    <property type="entry name" value="GrpE"/>
    <property type="match status" value="1"/>
</dbReference>
<dbReference type="PRINTS" id="PR00773">
    <property type="entry name" value="GRPEPROTEIN"/>
</dbReference>
<dbReference type="SUPFAM" id="SSF51064">
    <property type="entry name" value="Head domain of nucleotide exchange factor GrpE"/>
    <property type="match status" value="1"/>
</dbReference>
<dbReference type="Gene3D" id="3.90.20.20">
    <property type="match status" value="1"/>
</dbReference>
<dbReference type="InterPro" id="IPR000740">
    <property type="entry name" value="GrpE"/>
</dbReference>
<comment type="similarity">
    <text evidence="1 3 4">Belongs to the GrpE family.</text>
</comment>
<evidence type="ECO:0000256" key="4">
    <source>
        <dbReference type="RuleBase" id="RU004478"/>
    </source>
</evidence>
<organism evidence="6 7">
    <name type="scientific">Kribbella karoonensis</name>
    <dbReference type="NCBI Taxonomy" id="324851"/>
    <lineage>
        <taxon>Bacteria</taxon>
        <taxon>Bacillati</taxon>
        <taxon>Actinomycetota</taxon>
        <taxon>Actinomycetes</taxon>
        <taxon>Propionibacteriales</taxon>
        <taxon>Kribbellaceae</taxon>
        <taxon>Kribbella</taxon>
    </lineage>
</organism>
<evidence type="ECO:0000313" key="6">
    <source>
        <dbReference type="EMBL" id="GAA1566895.1"/>
    </source>
</evidence>
<dbReference type="PANTHER" id="PTHR21237:SF23">
    <property type="entry name" value="GRPE PROTEIN HOMOLOG, MITOCHONDRIAL"/>
    <property type="match status" value="1"/>
</dbReference>
<dbReference type="InterPro" id="IPR009012">
    <property type="entry name" value="GrpE_head"/>
</dbReference>
<keyword evidence="2 3" id="KW-0143">Chaperone</keyword>
<comment type="caution">
    <text evidence="6">The sequence shown here is derived from an EMBL/GenBank/DDBJ whole genome shotgun (WGS) entry which is preliminary data.</text>
</comment>
<reference evidence="6 7" key="1">
    <citation type="journal article" date="2019" name="Int. J. Syst. Evol. Microbiol.">
        <title>The Global Catalogue of Microorganisms (GCM) 10K type strain sequencing project: providing services to taxonomists for standard genome sequencing and annotation.</title>
        <authorList>
            <consortium name="The Broad Institute Genomics Platform"/>
            <consortium name="The Broad Institute Genome Sequencing Center for Infectious Disease"/>
            <person name="Wu L."/>
            <person name="Ma J."/>
        </authorList>
    </citation>
    <scope>NUCLEOTIDE SEQUENCE [LARGE SCALE GENOMIC DNA]</scope>
    <source>
        <strain evidence="6 7">JCM 14304</strain>
    </source>
</reference>
<keyword evidence="7" id="KW-1185">Reference proteome</keyword>
<dbReference type="RefSeq" id="WP_344187737.1">
    <property type="nucleotide sequence ID" value="NZ_BAAAND010000001.1"/>
</dbReference>
<proteinExistence type="inferred from homology"/>
<name>A0ABN2CYD0_9ACTN</name>
<dbReference type="EMBL" id="BAAAND010000001">
    <property type="protein sequence ID" value="GAA1566895.1"/>
    <property type="molecule type" value="Genomic_DNA"/>
</dbReference>